<dbReference type="PIRSF" id="PIRSF004749">
    <property type="entry name" value="Pep_def"/>
    <property type="match status" value="1"/>
</dbReference>
<sequence>MRRRTEARGQTQHDLRHPQNGDPRLLEVARPIEDPADPDLKSIIANLYETMHATNGVGLAAPQVGINLRLLIFGFDSNPRYPDEAPVPVTTLINPWMEMLSEDMEDGWEGCLSVPGMRGLVPRATHIRYGGMLEDGVTFEREARGFHARVFQHEFDHLNGILYPLRIRDLTQFGFIEALFPESGLAALESTERA</sequence>
<comment type="similarity">
    <text evidence="1 6">Belongs to the polypeptide deformylase family.</text>
</comment>
<dbReference type="Proteomes" id="UP001210865">
    <property type="component" value="Chromosome"/>
</dbReference>
<organism evidence="8 9">
    <name type="scientific">Sphingomonas abietis</name>
    <dbReference type="NCBI Taxonomy" id="3012344"/>
    <lineage>
        <taxon>Bacteria</taxon>
        <taxon>Pseudomonadati</taxon>
        <taxon>Pseudomonadota</taxon>
        <taxon>Alphaproteobacteria</taxon>
        <taxon>Sphingomonadales</taxon>
        <taxon>Sphingomonadaceae</taxon>
        <taxon>Sphingomonas</taxon>
    </lineage>
</organism>
<evidence type="ECO:0000256" key="2">
    <source>
        <dbReference type="ARBA" id="ARBA00022723"/>
    </source>
</evidence>
<dbReference type="InterPro" id="IPR036821">
    <property type="entry name" value="Peptide_deformylase_sf"/>
</dbReference>
<evidence type="ECO:0000256" key="3">
    <source>
        <dbReference type="ARBA" id="ARBA00022801"/>
    </source>
</evidence>
<dbReference type="GO" id="GO:0042586">
    <property type="term" value="F:peptide deformylase activity"/>
    <property type="evidence" value="ECO:0007669"/>
    <property type="project" value="UniProtKB-EC"/>
</dbReference>
<proteinExistence type="inferred from homology"/>
<dbReference type="InterPro" id="IPR023635">
    <property type="entry name" value="Peptide_deformylase"/>
</dbReference>
<reference evidence="8 9" key="1">
    <citation type="submission" date="2022-12" db="EMBL/GenBank/DDBJ databases">
        <title>Sphingomonas abieness sp. nov., an endophytic bacterium isolated from Abies koreana.</title>
        <authorList>
            <person name="Jiang L."/>
            <person name="Lee J."/>
        </authorList>
    </citation>
    <scope>NUCLEOTIDE SEQUENCE [LARGE SCALE GENOMIC DNA]</scope>
    <source>
        <strain evidence="9">PAMB 00755</strain>
    </source>
</reference>
<keyword evidence="4 6" id="KW-0648">Protein biosynthesis</keyword>
<accession>A0ABY7NQU8</accession>
<feature type="binding site" evidence="6">
    <location>
        <position position="111"/>
    </location>
    <ligand>
        <name>Fe cation</name>
        <dbReference type="ChEBI" id="CHEBI:24875"/>
    </ligand>
</feature>
<comment type="function">
    <text evidence="6">Removes the formyl group from the N-terminal Met of newly synthesized proteins. Requires at least a dipeptide for an efficient rate of reaction. N-terminal L-methionine is a prerequisite for activity but the enzyme has broad specificity at other positions.</text>
</comment>
<feature type="binding site" evidence="6">
    <location>
        <position position="157"/>
    </location>
    <ligand>
        <name>Fe cation</name>
        <dbReference type="ChEBI" id="CHEBI:24875"/>
    </ligand>
</feature>
<dbReference type="HAMAP" id="MF_00163">
    <property type="entry name" value="Pep_deformylase"/>
    <property type="match status" value="1"/>
</dbReference>
<protein>
    <recommendedName>
        <fullName evidence="6">Peptide deformylase</fullName>
        <shortName evidence="6">PDF</shortName>
        <ecNumber evidence="6">3.5.1.88</ecNumber>
    </recommendedName>
    <alternativeName>
        <fullName evidence="6">Polypeptide deformylase</fullName>
    </alternativeName>
</protein>
<comment type="cofactor">
    <cofactor evidence="6">
        <name>Fe(2+)</name>
        <dbReference type="ChEBI" id="CHEBI:29033"/>
    </cofactor>
    <text evidence="6">Binds 1 Fe(2+) ion.</text>
</comment>
<dbReference type="PRINTS" id="PR01576">
    <property type="entry name" value="PDEFORMYLASE"/>
</dbReference>
<evidence type="ECO:0000256" key="5">
    <source>
        <dbReference type="ARBA" id="ARBA00023004"/>
    </source>
</evidence>
<dbReference type="SUPFAM" id="SSF56420">
    <property type="entry name" value="Peptide deformylase"/>
    <property type="match status" value="1"/>
</dbReference>
<comment type="catalytic activity">
    <reaction evidence="6">
        <text>N-terminal N-formyl-L-methionyl-[peptide] + H2O = N-terminal L-methionyl-[peptide] + formate</text>
        <dbReference type="Rhea" id="RHEA:24420"/>
        <dbReference type="Rhea" id="RHEA-COMP:10639"/>
        <dbReference type="Rhea" id="RHEA-COMP:10640"/>
        <dbReference type="ChEBI" id="CHEBI:15377"/>
        <dbReference type="ChEBI" id="CHEBI:15740"/>
        <dbReference type="ChEBI" id="CHEBI:49298"/>
        <dbReference type="ChEBI" id="CHEBI:64731"/>
        <dbReference type="EC" id="3.5.1.88"/>
    </reaction>
</comment>
<name>A0ABY7NQU8_9SPHN</name>
<dbReference type="NCBIfam" id="TIGR00079">
    <property type="entry name" value="pept_deformyl"/>
    <property type="match status" value="1"/>
</dbReference>
<evidence type="ECO:0000256" key="6">
    <source>
        <dbReference type="HAMAP-Rule" id="MF_00163"/>
    </source>
</evidence>
<dbReference type="EC" id="3.5.1.88" evidence="6"/>
<dbReference type="NCBIfam" id="NF001159">
    <property type="entry name" value="PRK00150.1-3"/>
    <property type="match status" value="1"/>
</dbReference>
<dbReference type="Gene3D" id="3.90.45.10">
    <property type="entry name" value="Peptide deformylase"/>
    <property type="match status" value="1"/>
</dbReference>
<evidence type="ECO:0000313" key="8">
    <source>
        <dbReference type="EMBL" id="WBO23763.1"/>
    </source>
</evidence>
<keyword evidence="5 6" id="KW-0408">Iron</keyword>
<feature type="active site" evidence="6">
    <location>
        <position position="154"/>
    </location>
</feature>
<evidence type="ECO:0000256" key="7">
    <source>
        <dbReference type="SAM" id="MobiDB-lite"/>
    </source>
</evidence>
<gene>
    <name evidence="6 8" type="primary">def</name>
    <name evidence="8" type="ORF">PBT88_06470</name>
</gene>
<dbReference type="PANTHER" id="PTHR10458:SF20">
    <property type="entry name" value="PEPTIDE DEFORMYLASE 1"/>
    <property type="match status" value="1"/>
</dbReference>
<keyword evidence="9" id="KW-1185">Reference proteome</keyword>
<dbReference type="Pfam" id="PF01327">
    <property type="entry name" value="Pep_deformylase"/>
    <property type="match status" value="1"/>
</dbReference>
<keyword evidence="2 6" id="KW-0479">Metal-binding</keyword>
<dbReference type="CDD" id="cd00487">
    <property type="entry name" value="Pep_deformylase"/>
    <property type="match status" value="1"/>
</dbReference>
<dbReference type="RefSeq" id="WP_270078394.1">
    <property type="nucleotide sequence ID" value="NZ_CP115174.1"/>
</dbReference>
<evidence type="ECO:0000256" key="1">
    <source>
        <dbReference type="ARBA" id="ARBA00010759"/>
    </source>
</evidence>
<keyword evidence="3 6" id="KW-0378">Hydrolase</keyword>
<feature type="region of interest" description="Disordered" evidence="7">
    <location>
        <begin position="1"/>
        <end position="23"/>
    </location>
</feature>
<feature type="binding site" evidence="6">
    <location>
        <position position="153"/>
    </location>
    <ligand>
        <name>Fe cation</name>
        <dbReference type="ChEBI" id="CHEBI:24875"/>
    </ligand>
</feature>
<dbReference type="PANTHER" id="PTHR10458">
    <property type="entry name" value="PEPTIDE DEFORMYLASE"/>
    <property type="match status" value="1"/>
</dbReference>
<dbReference type="EMBL" id="CP115174">
    <property type="protein sequence ID" value="WBO23763.1"/>
    <property type="molecule type" value="Genomic_DNA"/>
</dbReference>
<evidence type="ECO:0000313" key="9">
    <source>
        <dbReference type="Proteomes" id="UP001210865"/>
    </source>
</evidence>
<evidence type="ECO:0000256" key="4">
    <source>
        <dbReference type="ARBA" id="ARBA00022917"/>
    </source>
</evidence>